<dbReference type="RefSeq" id="WP_216318511.1">
    <property type="nucleotide sequence ID" value="NZ_JAHKRT010000001.1"/>
</dbReference>
<evidence type="ECO:0000256" key="1">
    <source>
        <dbReference type="SAM" id="SignalP"/>
    </source>
</evidence>
<name>A0ABS6BFZ5_9SPHN</name>
<accession>A0ABS6BFZ5</accession>
<feature type="signal peptide" evidence="1">
    <location>
        <begin position="1"/>
        <end position="25"/>
    </location>
</feature>
<proteinExistence type="predicted"/>
<protein>
    <recommendedName>
        <fullName evidence="4">Secreted protein</fullName>
    </recommendedName>
</protein>
<dbReference type="Proteomes" id="UP000776276">
    <property type="component" value="Unassembled WGS sequence"/>
</dbReference>
<evidence type="ECO:0008006" key="4">
    <source>
        <dbReference type="Google" id="ProtNLM"/>
    </source>
</evidence>
<keyword evidence="3" id="KW-1185">Reference proteome</keyword>
<feature type="chain" id="PRO_5045167846" description="Secreted protein" evidence="1">
    <location>
        <begin position="26"/>
        <end position="104"/>
    </location>
</feature>
<gene>
    <name evidence="2" type="ORF">KOF26_00865</name>
</gene>
<comment type="caution">
    <text evidence="2">The sequence shown here is derived from an EMBL/GenBank/DDBJ whole genome shotgun (WGS) entry which is preliminary data.</text>
</comment>
<evidence type="ECO:0000313" key="2">
    <source>
        <dbReference type="EMBL" id="MBU3076401.1"/>
    </source>
</evidence>
<sequence length="104" mass="10933">MRIVLACLLFAAAAPTVASSPAAWAENERAGRAACLRASGLRAARVLPNRVGFPDGSGVDAMLVRGAWPQRHMKGAKGTMLCLYTRATRQAVAQEAKGWSAVVP</sequence>
<keyword evidence="1" id="KW-0732">Signal</keyword>
<evidence type="ECO:0000313" key="3">
    <source>
        <dbReference type="Proteomes" id="UP000776276"/>
    </source>
</evidence>
<reference evidence="2 3" key="1">
    <citation type="submission" date="2021-06" db="EMBL/GenBank/DDBJ databases">
        <title>Sphingomonas sp. XMGL2, whole genome shotgun sequencing project.</title>
        <authorList>
            <person name="Zhao G."/>
            <person name="Shen L."/>
        </authorList>
    </citation>
    <scope>NUCLEOTIDE SEQUENCE [LARGE SCALE GENOMIC DNA]</scope>
    <source>
        <strain evidence="2 3">XMGL2</strain>
    </source>
</reference>
<dbReference type="EMBL" id="JAHKRT010000001">
    <property type="protein sequence ID" value="MBU3076401.1"/>
    <property type="molecule type" value="Genomic_DNA"/>
</dbReference>
<organism evidence="2 3">
    <name type="scientific">Sphingomonas quercus</name>
    <dbReference type="NCBI Taxonomy" id="2842451"/>
    <lineage>
        <taxon>Bacteria</taxon>
        <taxon>Pseudomonadati</taxon>
        <taxon>Pseudomonadota</taxon>
        <taxon>Alphaproteobacteria</taxon>
        <taxon>Sphingomonadales</taxon>
        <taxon>Sphingomonadaceae</taxon>
        <taxon>Sphingomonas</taxon>
    </lineage>
</organism>